<dbReference type="GO" id="GO:0005886">
    <property type="term" value="C:plasma membrane"/>
    <property type="evidence" value="ECO:0007669"/>
    <property type="project" value="UniProtKB-SubCell"/>
</dbReference>
<evidence type="ECO:0008006" key="11">
    <source>
        <dbReference type="Google" id="ProtNLM"/>
    </source>
</evidence>
<comment type="subcellular location">
    <subcellularLocation>
        <location evidence="2">Cell membrane</location>
    </subcellularLocation>
</comment>
<dbReference type="EMBL" id="JAIWQS010000011">
    <property type="protein sequence ID" value="KAJ8750487.1"/>
    <property type="molecule type" value="Genomic_DNA"/>
</dbReference>
<dbReference type="InterPro" id="IPR039621">
    <property type="entry name" value="BG1-like"/>
</dbReference>
<reference evidence="9 10" key="1">
    <citation type="submission" date="2021-09" db="EMBL/GenBank/DDBJ databases">
        <title>Genomic insights and catalytic innovation underlie evolution of tropane alkaloids biosynthesis.</title>
        <authorList>
            <person name="Wang Y.-J."/>
            <person name="Tian T."/>
            <person name="Huang J.-P."/>
            <person name="Huang S.-X."/>
        </authorList>
    </citation>
    <scope>NUCLEOTIDE SEQUENCE [LARGE SCALE GENOMIC DNA]</scope>
    <source>
        <strain evidence="9">KIB-2018</strain>
        <tissue evidence="9">Leaf</tissue>
    </source>
</reference>
<comment type="similarity">
    <text evidence="3">Belongs to the BIG GRAIN 1 (BG1) plant protein family.</text>
</comment>
<dbReference type="Proteomes" id="UP001159364">
    <property type="component" value="Linkage Group LG11"/>
</dbReference>
<evidence type="ECO:0000313" key="10">
    <source>
        <dbReference type="Proteomes" id="UP001159364"/>
    </source>
</evidence>
<keyword evidence="5" id="KW-1003">Cell membrane</keyword>
<proteinExistence type="inferred from homology"/>
<accession>A0AAV8SE11</accession>
<protein>
    <recommendedName>
        <fullName evidence="11">Protein BIG GRAIN 1-like A</fullName>
    </recommendedName>
</protein>
<organism evidence="9 10">
    <name type="scientific">Erythroxylum novogranatense</name>
    <dbReference type="NCBI Taxonomy" id="1862640"/>
    <lineage>
        <taxon>Eukaryota</taxon>
        <taxon>Viridiplantae</taxon>
        <taxon>Streptophyta</taxon>
        <taxon>Embryophyta</taxon>
        <taxon>Tracheophyta</taxon>
        <taxon>Spermatophyta</taxon>
        <taxon>Magnoliopsida</taxon>
        <taxon>eudicotyledons</taxon>
        <taxon>Gunneridae</taxon>
        <taxon>Pentapetalae</taxon>
        <taxon>rosids</taxon>
        <taxon>fabids</taxon>
        <taxon>Malpighiales</taxon>
        <taxon>Erythroxylaceae</taxon>
        <taxon>Erythroxylum</taxon>
    </lineage>
</organism>
<evidence type="ECO:0000256" key="8">
    <source>
        <dbReference type="SAM" id="MobiDB-lite"/>
    </source>
</evidence>
<comment type="function">
    <text evidence="1">Involved in auxin transport. Regulator of the auxin signaling pathway.</text>
</comment>
<evidence type="ECO:0000256" key="7">
    <source>
        <dbReference type="ARBA" id="ARBA00023294"/>
    </source>
</evidence>
<keyword evidence="10" id="KW-1185">Reference proteome</keyword>
<evidence type="ECO:0000256" key="2">
    <source>
        <dbReference type="ARBA" id="ARBA00004236"/>
    </source>
</evidence>
<feature type="region of interest" description="Disordered" evidence="8">
    <location>
        <begin position="252"/>
        <end position="279"/>
    </location>
</feature>
<evidence type="ECO:0000313" key="9">
    <source>
        <dbReference type="EMBL" id="KAJ8750487.1"/>
    </source>
</evidence>
<comment type="caution">
    <text evidence="9">The sequence shown here is derived from an EMBL/GenBank/DDBJ whole genome shotgun (WGS) entry which is preliminary data.</text>
</comment>
<keyword evidence="4" id="KW-0813">Transport</keyword>
<dbReference type="PANTHER" id="PTHR33541:SF12">
    <property type="entry name" value="PROTEIN BIG GRAIN 1-LIKE A"/>
    <property type="match status" value="1"/>
</dbReference>
<dbReference type="PANTHER" id="PTHR33541">
    <property type="entry name" value="PROTEIN BIG GRAIN 1-LIKE A-RELATED"/>
    <property type="match status" value="1"/>
</dbReference>
<evidence type="ECO:0000256" key="3">
    <source>
        <dbReference type="ARBA" id="ARBA00010067"/>
    </source>
</evidence>
<evidence type="ECO:0000256" key="6">
    <source>
        <dbReference type="ARBA" id="ARBA00023136"/>
    </source>
</evidence>
<evidence type="ECO:0000256" key="4">
    <source>
        <dbReference type="ARBA" id="ARBA00022448"/>
    </source>
</evidence>
<gene>
    <name evidence="9" type="ORF">K2173_015632</name>
</gene>
<keyword evidence="6" id="KW-0472">Membrane</keyword>
<dbReference type="GO" id="GO:0009734">
    <property type="term" value="P:auxin-activated signaling pathway"/>
    <property type="evidence" value="ECO:0007669"/>
    <property type="project" value="UniProtKB-KW"/>
</dbReference>
<evidence type="ECO:0000256" key="1">
    <source>
        <dbReference type="ARBA" id="ARBA00002281"/>
    </source>
</evidence>
<evidence type="ECO:0000256" key="5">
    <source>
        <dbReference type="ARBA" id="ARBA00022475"/>
    </source>
</evidence>
<sequence length="461" mass="52933">MYRSEKEAKTERYKVQCKIPSFSSSLLDEIYRSIDEGNEKRKDLRFYRETVEMKQTEATHTSARNNRAIAQEEEVSALRRACLIEKWMDQKVSTQRTRPNFGEFQRKSHHHDHEPDQDVLFFSTTSSSSDSSSGGLSSSDSDSLYGARSIALSRLRPVRTSLSVLPLKAEKTERTRRTVLYEQREFHMIDDFHYPSADDTPRLEKSSVSSKSRALEIYRNLKKMKQPISPGAKFASFINSLFTATNIKKSKRSSSSVSSVGNSHEQRKYKTGQESTCSSASSFTRSCLSKSSPSTRERLRNGVKRTVRFYPVSVIVDEDCKPCGHKSLNEQGYDTEPKLMPVTLPSAWKIGKSPSRKVDHEIMEKSIRVEDVARELLKDYHHQQKKNELIMRDVRRNYNGNYEDDDDEYDDDDDAASYSSSDLFELDHLSVIGKERYNEELPVYETTHVDKNRAIASGLIM</sequence>
<feature type="region of interest" description="Disordered" evidence="8">
    <location>
        <begin position="122"/>
        <end position="143"/>
    </location>
</feature>
<feature type="compositionally biased region" description="Low complexity" evidence="8">
    <location>
        <begin position="123"/>
        <end position="143"/>
    </location>
</feature>
<keyword evidence="7" id="KW-0927">Auxin signaling pathway</keyword>
<dbReference type="AlphaFoldDB" id="A0AAV8SE11"/>
<name>A0AAV8SE11_9ROSI</name>